<sequence length="404" mass="44911">MNDLLDEVTVPLKTHVDTDSVSSSGGVRLTSLNAIKNQARYTLAQRQTELFDNDILRVSAELLSLIISVKRLECPADMYTFRMGLKGQLTDLKYKVAKLDYPPSVADKTCFLFAVMLDEQILHSEWGEESGWENQTLVSELFGVKNGGEQFYLVAERALLQPILLKDLLELIYIMIKLGFRGRYRVEGKELLGVLVQRLEEAVFADVDQGSESDKMPIPRPIASTFKRRARPQRPVRLGRGAMLFVALLASFWGGIYYWYQITVPVKAEPFTSLPSFTDKYYSQANAQEKEYIYTSTDQDLSGAKKSYVPASSNVSSIATSGSTSSSVSARTGFRVQLATLSSKSSAQNFLSQHGEMLPNAQVERQGNFYIVSSNVATTQEAQEVLSAAKNAGIDDAFVIRAKQ</sequence>
<keyword evidence="1" id="KW-0812">Transmembrane</keyword>
<keyword evidence="1" id="KW-0472">Membrane</keyword>
<name>A0A090SFV9_9VIBR</name>
<dbReference type="GO" id="GO:0042834">
    <property type="term" value="F:peptidoglycan binding"/>
    <property type="evidence" value="ECO:0007669"/>
    <property type="project" value="InterPro"/>
</dbReference>
<dbReference type="Pfam" id="PF09850">
    <property type="entry name" value="DotU"/>
    <property type="match status" value="1"/>
</dbReference>
<dbReference type="InterPro" id="IPR036680">
    <property type="entry name" value="SPOR-like_sf"/>
</dbReference>
<dbReference type="SUPFAM" id="SSF110997">
    <property type="entry name" value="Sporulation related repeat"/>
    <property type="match status" value="1"/>
</dbReference>
<evidence type="ECO:0000259" key="2">
    <source>
        <dbReference type="Pfam" id="PF05036"/>
    </source>
</evidence>
<keyword evidence="5" id="KW-1185">Reference proteome</keyword>
<feature type="domain" description="SPOR" evidence="2">
    <location>
        <begin position="331"/>
        <end position="399"/>
    </location>
</feature>
<dbReference type="NCBIfam" id="TIGR03349">
    <property type="entry name" value="IV_VI_DotU"/>
    <property type="match status" value="1"/>
</dbReference>
<feature type="domain" description="Type IV / VI secretion system DotU" evidence="3">
    <location>
        <begin position="56"/>
        <end position="259"/>
    </location>
</feature>
<proteinExistence type="predicted"/>
<dbReference type="InterPro" id="IPR007730">
    <property type="entry name" value="SPOR-like_dom"/>
</dbReference>
<dbReference type="PANTHER" id="PTHR38033:SF1">
    <property type="entry name" value="DOTU FAMILY TYPE IV_VI SECRETION SYSTEM PROTEIN"/>
    <property type="match status" value="1"/>
</dbReference>
<reference evidence="4 5" key="2">
    <citation type="submission" date="2014-09" db="EMBL/GenBank/DDBJ databases">
        <authorList>
            <consortium name="NBRP consortium"/>
            <person name="Sawabe T."/>
            <person name="Meirelles P."/>
            <person name="Nakanishi M."/>
            <person name="Sayaka M."/>
            <person name="Hattori M."/>
            <person name="Ohkuma M."/>
        </authorList>
    </citation>
    <scope>NUCLEOTIDE SEQUENCE [LARGE SCALE GENOMIC DNA]</scope>
    <source>
        <strain evidence="5">JCM19235</strain>
    </source>
</reference>
<evidence type="ECO:0000259" key="3">
    <source>
        <dbReference type="Pfam" id="PF09850"/>
    </source>
</evidence>
<dbReference type="Pfam" id="PF05036">
    <property type="entry name" value="SPOR"/>
    <property type="match status" value="1"/>
</dbReference>
<dbReference type="InterPro" id="IPR038522">
    <property type="entry name" value="T4/T6SS_DotU_sf"/>
</dbReference>
<dbReference type="PANTHER" id="PTHR38033">
    <property type="entry name" value="MEMBRANE PROTEIN-RELATED"/>
    <property type="match status" value="1"/>
</dbReference>
<dbReference type="NCBIfam" id="NF038228">
    <property type="entry name" value="IcmH_DotU_IVB"/>
    <property type="match status" value="1"/>
</dbReference>
<dbReference type="Proteomes" id="UP000029228">
    <property type="component" value="Unassembled WGS sequence"/>
</dbReference>
<evidence type="ECO:0000313" key="4">
    <source>
        <dbReference type="EMBL" id="GAL18377.1"/>
    </source>
</evidence>
<feature type="transmembrane region" description="Helical" evidence="1">
    <location>
        <begin position="238"/>
        <end position="260"/>
    </location>
</feature>
<protein>
    <submittedName>
        <fullName evidence="4">Outer membrane protein ImpK/VasF OmpA/MotB domain</fullName>
    </submittedName>
</protein>
<dbReference type="AlphaFoldDB" id="A0A090SFV9"/>
<dbReference type="Gene3D" id="3.30.70.1070">
    <property type="entry name" value="Sporulation related repeat"/>
    <property type="match status" value="1"/>
</dbReference>
<dbReference type="Gene3D" id="1.25.40.590">
    <property type="entry name" value="Type IV / VI secretion system, DotU"/>
    <property type="match status" value="1"/>
</dbReference>
<comment type="caution">
    <text evidence="4">The sequence shown here is derived from an EMBL/GenBank/DDBJ whole genome shotgun (WGS) entry which is preliminary data.</text>
</comment>
<reference evidence="4 5" key="1">
    <citation type="submission" date="2014-09" db="EMBL/GenBank/DDBJ databases">
        <title>Vibrio maritimus JCM 19235. (C45) whole genome shotgun sequence.</title>
        <authorList>
            <person name="Sawabe T."/>
            <person name="Meirelles P."/>
            <person name="Nakanishi M."/>
            <person name="Sayaka M."/>
            <person name="Hattori M."/>
            <person name="Ohkuma M."/>
        </authorList>
    </citation>
    <scope>NUCLEOTIDE SEQUENCE [LARGE SCALE GENOMIC DNA]</scope>
    <source>
        <strain evidence="5">JCM19235</strain>
    </source>
</reference>
<evidence type="ECO:0000313" key="5">
    <source>
        <dbReference type="Proteomes" id="UP000029228"/>
    </source>
</evidence>
<dbReference type="STRING" id="990268.JCM19235_6930"/>
<organism evidence="4 5">
    <name type="scientific">Vibrio maritimus</name>
    <dbReference type="NCBI Taxonomy" id="990268"/>
    <lineage>
        <taxon>Bacteria</taxon>
        <taxon>Pseudomonadati</taxon>
        <taxon>Pseudomonadota</taxon>
        <taxon>Gammaproteobacteria</taxon>
        <taxon>Vibrionales</taxon>
        <taxon>Vibrionaceae</taxon>
        <taxon>Vibrio</taxon>
    </lineage>
</organism>
<evidence type="ECO:0000256" key="1">
    <source>
        <dbReference type="SAM" id="Phobius"/>
    </source>
</evidence>
<keyword evidence="1" id="KW-1133">Transmembrane helix</keyword>
<gene>
    <name evidence="4" type="ORF">JCM19235_6930</name>
</gene>
<dbReference type="EMBL" id="BBMR01000002">
    <property type="protein sequence ID" value="GAL18377.1"/>
    <property type="molecule type" value="Genomic_DNA"/>
</dbReference>
<dbReference type="OrthoDB" id="345640at2"/>
<accession>A0A090SFV9</accession>
<dbReference type="InterPro" id="IPR017732">
    <property type="entry name" value="T4/T6SS_DotU"/>
</dbReference>